<dbReference type="SUPFAM" id="SSF160996">
    <property type="entry name" value="HI0933 insert domain-like"/>
    <property type="match status" value="1"/>
</dbReference>
<keyword evidence="3" id="KW-0274">FAD</keyword>
<dbReference type="InterPro" id="IPR004792">
    <property type="entry name" value="BaiN-like"/>
</dbReference>
<evidence type="ECO:0000313" key="6">
    <source>
        <dbReference type="EMBL" id="VAX33002.1"/>
    </source>
</evidence>
<feature type="domain" description="RsdA/BaiN/AoA(So)-like insert" evidence="5">
    <location>
        <begin position="207"/>
        <end position="369"/>
    </location>
</feature>
<dbReference type="Gene3D" id="3.50.50.60">
    <property type="entry name" value="FAD/NAD(P)-binding domain"/>
    <property type="match status" value="1"/>
</dbReference>
<keyword evidence="2" id="KW-0285">Flavoprotein</keyword>
<dbReference type="Gene3D" id="1.10.8.260">
    <property type="entry name" value="HI0933 insert domain-like"/>
    <property type="match status" value="1"/>
</dbReference>
<gene>
    <name evidence="6" type="ORF">MNBD_NITROSPIRAE02-1019</name>
</gene>
<dbReference type="Pfam" id="PF03486">
    <property type="entry name" value="HI0933_like"/>
    <property type="match status" value="1"/>
</dbReference>
<dbReference type="PRINTS" id="PR00411">
    <property type="entry name" value="PNDRDTASEI"/>
</dbReference>
<evidence type="ECO:0000256" key="1">
    <source>
        <dbReference type="ARBA" id="ARBA00001974"/>
    </source>
</evidence>
<dbReference type="EMBL" id="UOGH01000279">
    <property type="protein sequence ID" value="VAX33002.1"/>
    <property type="molecule type" value="Genomic_DNA"/>
</dbReference>
<comment type="cofactor">
    <cofactor evidence="1">
        <name>FAD</name>
        <dbReference type="ChEBI" id="CHEBI:57692"/>
    </cofactor>
</comment>
<organism evidence="6">
    <name type="scientific">hydrothermal vent metagenome</name>
    <dbReference type="NCBI Taxonomy" id="652676"/>
    <lineage>
        <taxon>unclassified sequences</taxon>
        <taxon>metagenomes</taxon>
        <taxon>ecological metagenomes</taxon>
    </lineage>
</organism>
<proteinExistence type="predicted"/>
<dbReference type="Gene3D" id="2.40.30.10">
    <property type="entry name" value="Translation factors"/>
    <property type="match status" value="1"/>
</dbReference>
<dbReference type="InterPro" id="IPR036188">
    <property type="entry name" value="FAD/NAD-bd_sf"/>
</dbReference>
<accession>A0A3B1CX36</accession>
<reference evidence="6" key="1">
    <citation type="submission" date="2018-06" db="EMBL/GenBank/DDBJ databases">
        <authorList>
            <person name="Zhirakovskaya E."/>
        </authorList>
    </citation>
    <scope>NUCLEOTIDE SEQUENCE</scope>
</reference>
<evidence type="ECO:0000256" key="2">
    <source>
        <dbReference type="ARBA" id="ARBA00022630"/>
    </source>
</evidence>
<dbReference type="NCBIfam" id="TIGR00275">
    <property type="entry name" value="aminoacetone oxidase family FAD-binding enzyme"/>
    <property type="match status" value="1"/>
</dbReference>
<feature type="domain" description="RsdA/BaiN/AoA(So)-like Rossmann fold-like" evidence="4">
    <location>
        <begin position="19"/>
        <end position="422"/>
    </location>
</feature>
<dbReference type="PANTHER" id="PTHR42887:SF2">
    <property type="entry name" value="OS12G0638800 PROTEIN"/>
    <property type="match status" value="1"/>
</dbReference>
<name>A0A3B1CX36_9ZZZZ</name>
<dbReference type="PANTHER" id="PTHR42887">
    <property type="entry name" value="OS12G0638800 PROTEIN"/>
    <property type="match status" value="1"/>
</dbReference>
<evidence type="ECO:0000259" key="5">
    <source>
        <dbReference type="Pfam" id="PF22780"/>
    </source>
</evidence>
<dbReference type="InterPro" id="IPR057661">
    <property type="entry name" value="RsdA/BaiN/AoA(So)_Rossmann"/>
</dbReference>
<sequence length="433" mass="47816">MDVITINEKITAMQTEKYDLAIIGAGPAGMMAALRASECGARVVLLEKNSIPGIKLLMTGKERCNLTNAEPDPRKFADNLGKNGKFLLSALYHFGVKETIDFFHKNNLKTKTERGGRIFPESDKAKDVQGLFLRLIKKNNITLLVNCRIKKISQGQNRIEKIILDNSAIKAKNYLLSTGGLSYPRTGSTGDGYAWARQMGHTIIKPEPALTPISVKETWVKELEGLSLKNVRISVYQGNKKQDERFGEALFTGSGLSGPIILDMSKSIGKLLIKGGVDLFIDFKPALDFKVLDKRILHDLEKYGNKSIKNILPELLPKKMIPVILELAGIEPERKGHSITRDERKKLRLLLKEFSLTIEGLSGFNKAIITTGGVSLKEIDPKTMRSRIIRNLYFAGEILDLDGPTGGYNLQVCWSTGYLAGESAAAEVGKEGI</sequence>
<evidence type="ECO:0000256" key="3">
    <source>
        <dbReference type="ARBA" id="ARBA00022827"/>
    </source>
</evidence>
<dbReference type="SUPFAM" id="SSF51905">
    <property type="entry name" value="FAD/NAD(P)-binding domain"/>
    <property type="match status" value="1"/>
</dbReference>
<dbReference type="InterPro" id="IPR023166">
    <property type="entry name" value="BaiN-like_dom_sf"/>
</dbReference>
<protein>
    <submittedName>
        <fullName evidence="6">NAD(FAD)-utilizing dehydrogenases</fullName>
    </submittedName>
</protein>
<dbReference type="AlphaFoldDB" id="A0A3B1CX36"/>
<dbReference type="Pfam" id="PF22780">
    <property type="entry name" value="HI0933_like_1st"/>
    <property type="match status" value="1"/>
</dbReference>
<evidence type="ECO:0000259" key="4">
    <source>
        <dbReference type="Pfam" id="PF03486"/>
    </source>
</evidence>
<dbReference type="InterPro" id="IPR055178">
    <property type="entry name" value="RsdA/BaiN/AoA(So)-like_dom"/>
</dbReference>